<reference evidence="2 3" key="2">
    <citation type="submission" date="2018-11" db="EMBL/GenBank/DDBJ databases">
        <authorList>
            <consortium name="Pathogen Informatics"/>
        </authorList>
    </citation>
    <scope>NUCLEOTIDE SEQUENCE [LARGE SCALE GENOMIC DNA]</scope>
</reference>
<keyword evidence="3" id="KW-1185">Reference proteome</keyword>
<dbReference type="PROSITE" id="PS51782">
    <property type="entry name" value="LYSM"/>
    <property type="match status" value="1"/>
</dbReference>
<sequence length="341" mass="38321">MEYIVKASDSIERIAAVHDCTVGELMKMNRLGTRMVFPGQKLIVPLPMNDEGTFDNSSATSQLIDHAKTGNQVSVHIISNGTVTGTLIITPNALMFDPDVVHPLVMENGQDLYIVMVRLVNNIFSLRKKLIHFVDFIYHKLLQNFHANTIRGSVTWGAERMTQSAVSGTKSVAQGVVSQSKAQENILILKSMYLCVYNDCSICFILVCATSLDEMPNLFRPIHELLSTTQISSTLQKSTTVESPFYLSVHLHKKKKCDEKLSPLNEDVVVGYPARTKFWFTVPKEKVDAIYQFLLLWNPEKFVVSFGLWVFINFLSRINNVFSCDNLSDNGFMLITSIGVI</sequence>
<name>A0A0N5D662_THECL</name>
<dbReference type="Pfam" id="PF01476">
    <property type="entry name" value="LysM"/>
    <property type="match status" value="1"/>
</dbReference>
<dbReference type="Gene3D" id="3.10.350.10">
    <property type="entry name" value="LysM domain"/>
    <property type="match status" value="1"/>
</dbReference>
<dbReference type="EMBL" id="UYYF01004642">
    <property type="protein sequence ID" value="VDN06067.1"/>
    <property type="molecule type" value="Genomic_DNA"/>
</dbReference>
<dbReference type="STRING" id="103827.A0A0N5D662"/>
<evidence type="ECO:0000259" key="1">
    <source>
        <dbReference type="PROSITE" id="PS51782"/>
    </source>
</evidence>
<protein>
    <submittedName>
        <fullName evidence="4">LysM domain-containing protein</fullName>
    </submittedName>
</protein>
<dbReference type="InterPro" id="IPR018392">
    <property type="entry name" value="LysM"/>
</dbReference>
<evidence type="ECO:0000313" key="4">
    <source>
        <dbReference type="WBParaSite" id="TCLT_0000851401-mRNA-1"/>
    </source>
</evidence>
<proteinExistence type="predicted"/>
<dbReference type="CDD" id="cd00118">
    <property type="entry name" value="LysM"/>
    <property type="match status" value="1"/>
</dbReference>
<dbReference type="SMART" id="SM00257">
    <property type="entry name" value="LysM"/>
    <property type="match status" value="1"/>
</dbReference>
<gene>
    <name evidence="2" type="ORF">TCLT_LOCUS8503</name>
</gene>
<dbReference type="WBParaSite" id="TCLT_0000851401-mRNA-1">
    <property type="protein sequence ID" value="TCLT_0000851401-mRNA-1"/>
    <property type="gene ID" value="TCLT_0000851401"/>
</dbReference>
<reference evidence="4" key="1">
    <citation type="submission" date="2017-02" db="UniProtKB">
        <authorList>
            <consortium name="WormBaseParasite"/>
        </authorList>
    </citation>
    <scope>IDENTIFICATION</scope>
</reference>
<dbReference type="AlphaFoldDB" id="A0A0N5D662"/>
<dbReference type="OrthoDB" id="26679at2759"/>
<dbReference type="SUPFAM" id="SSF54106">
    <property type="entry name" value="LysM domain"/>
    <property type="match status" value="1"/>
</dbReference>
<accession>A0A0N5D662</accession>
<feature type="domain" description="LysM" evidence="1">
    <location>
        <begin position="1"/>
        <end position="44"/>
    </location>
</feature>
<dbReference type="InterPro" id="IPR036779">
    <property type="entry name" value="LysM_dom_sf"/>
</dbReference>
<dbReference type="Proteomes" id="UP000276776">
    <property type="component" value="Unassembled WGS sequence"/>
</dbReference>
<evidence type="ECO:0000313" key="2">
    <source>
        <dbReference type="EMBL" id="VDN06067.1"/>
    </source>
</evidence>
<evidence type="ECO:0000313" key="3">
    <source>
        <dbReference type="Proteomes" id="UP000276776"/>
    </source>
</evidence>
<organism evidence="4">
    <name type="scientific">Thelazia callipaeda</name>
    <name type="common">Oriental eyeworm</name>
    <name type="synonym">Parasitic nematode</name>
    <dbReference type="NCBI Taxonomy" id="103827"/>
    <lineage>
        <taxon>Eukaryota</taxon>
        <taxon>Metazoa</taxon>
        <taxon>Ecdysozoa</taxon>
        <taxon>Nematoda</taxon>
        <taxon>Chromadorea</taxon>
        <taxon>Rhabditida</taxon>
        <taxon>Spirurina</taxon>
        <taxon>Spiruromorpha</taxon>
        <taxon>Thelazioidea</taxon>
        <taxon>Thelaziidae</taxon>
        <taxon>Thelazia</taxon>
    </lineage>
</organism>